<dbReference type="InterPro" id="IPR042099">
    <property type="entry name" value="ANL_N_sf"/>
</dbReference>
<dbReference type="InterPro" id="IPR025110">
    <property type="entry name" value="AMP-bd_C"/>
</dbReference>
<dbReference type="InterPro" id="IPR020845">
    <property type="entry name" value="AMP-binding_CS"/>
</dbReference>
<dbReference type="Pfam" id="PF00501">
    <property type="entry name" value="AMP-binding"/>
    <property type="match status" value="1"/>
</dbReference>
<gene>
    <name evidence="4" type="primary">bfmM</name>
    <name evidence="4" type="ordered locus">KSE_73410</name>
</gene>
<evidence type="ECO:0000313" key="5">
    <source>
        <dbReference type="Proteomes" id="UP000007076"/>
    </source>
</evidence>
<dbReference type="CDD" id="cd05936">
    <property type="entry name" value="FC-FACS_FadD_like"/>
    <property type="match status" value="1"/>
</dbReference>
<feature type="domain" description="AMP-dependent synthetase/ligase" evidence="2">
    <location>
        <begin position="10"/>
        <end position="379"/>
    </location>
</feature>
<evidence type="ECO:0000256" key="1">
    <source>
        <dbReference type="SAM" id="MobiDB-lite"/>
    </source>
</evidence>
<dbReference type="PROSITE" id="PS00455">
    <property type="entry name" value="AMP_BINDING"/>
    <property type="match status" value="1"/>
</dbReference>
<dbReference type="RefSeq" id="WP_014140387.1">
    <property type="nucleotide sequence ID" value="NC_016109.1"/>
</dbReference>
<dbReference type="KEGG" id="ksk:KSE_73410"/>
<dbReference type="Gene3D" id="3.40.50.12780">
    <property type="entry name" value="N-terminal domain of ligase-like"/>
    <property type="match status" value="1"/>
</dbReference>
<sequence>MTLSVAAILAESALRRPDHPALVSGTRRTTYRELWDGARRYAAVLRARGVGPDDKVALLLPSTPHFPLAYFGVLALGAVAVPVHALLRADEIAYVLRDSGAVALICAAPLLAEGGRAAAAVGTPLLTVMEEEGTEDGEGAGAAARRLDVLAARSAPIDRLVPRDPGDVALVLYTSGTTGRPKGALLTHLNVVMNVDTTMLSPFDFTEQDVLLGCLPLFHTFGQICGMNTCFRAGATLVLMPRFDGPGALDLMLREGCTVFMGVPTMYTALLDAARADPRRPALDRAFSGGAALPVAVLDAFRETFGCPVLEGYGLTETSPVVAYNQRAWPLRPGTVGRPIWGVEVEIARAEVADRIELLPAGETGEIVIRGHNVMAGYLNRPEATAEAIVDGWFRSGDLGVKDDEGYLSVVDRKKDVVLRGGYNVYPREVEDVLARHPAIAQAAVVGLPHPVLGEEVCAVVRVRPGTAPGPDLGAGIVAWSRERMAPYKYPRRVEFVDAFPLGPSGKVLKRELVARLSAADQAPDQAPDQAADRPPGG</sequence>
<feature type="domain" description="AMP-binding enzyme C-terminal" evidence="3">
    <location>
        <begin position="429"/>
        <end position="507"/>
    </location>
</feature>
<evidence type="ECO:0000259" key="3">
    <source>
        <dbReference type="Pfam" id="PF13193"/>
    </source>
</evidence>
<protein>
    <submittedName>
        <fullName evidence="4">Acyl-CoA ligase</fullName>
    </submittedName>
</protein>
<evidence type="ECO:0000259" key="2">
    <source>
        <dbReference type="Pfam" id="PF00501"/>
    </source>
</evidence>
<name>E4NJE8_KITSK</name>
<keyword evidence="4" id="KW-0436">Ligase</keyword>
<accession>E4NJE8</accession>
<dbReference type="STRING" id="452652.KSE_73410"/>
<dbReference type="InterPro" id="IPR045851">
    <property type="entry name" value="AMP-bd_C_sf"/>
</dbReference>
<feature type="region of interest" description="Disordered" evidence="1">
    <location>
        <begin position="519"/>
        <end position="538"/>
    </location>
</feature>
<evidence type="ECO:0000313" key="4">
    <source>
        <dbReference type="EMBL" id="BAJ33096.1"/>
    </source>
</evidence>
<dbReference type="PATRIC" id="fig|452652.3.peg.7383"/>
<dbReference type="PANTHER" id="PTHR43767">
    <property type="entry name" value="LONG-CHAIN-FATTY-ACID--COA LIGASE"/>
    <property type="match status" value="1"/>
</dbReference>
<dbReference type="Proteomes" id="UP000007076">
    <property type="component" value="Chromosome"/>
</dbReference>
<dbReference type="InterPro" id="IPR050237">
    <property type="entry name" value="ATP-dep_AMP-bd_enzyme"/>
</dbReference>
<dbReference type="HOGENOM" id="CLU_000022_59_7_11"/>
<organism evidence="4 5">
    <name type="scientific">Kitasatospora setae (strain ATCC 33774 / DSM 43861 / JCM 3304 / KCC A-0304 / NBRC 14216 / KM-6054)</name>
    <name type="common">Streptomyces setae</name>
    <dbReference type="NCBI Taxonomy" id="452652"/>
    <lineage>
        <taxon>Bacteria</taxon>
        <taxon>Bacillati</taxon>
        <taxon>Actinomycetota</taxon>
        <taxon>Actinomycetes</taxon>
        <taxon>Kitasatosporales</taxon>
        <taxon>Streptomycetaceae</taxon>
        <taxon>Kitasatospora</taxon>
    </lineage>
</organism>
<dbReference type="SUPFAM" id="SSF56801">
    <property type="entry name" value="Acetyl-CoA synthetase-like"/>
    <property type="match status" value="1"/>
</dbReference>
<dbReference type="Gene3D" id="3.30.300.30">
    <property type="match status" value="1"/>
</dbReference>
<dbReference type="AlphaFoldDB" id="E4NJE8"/>
<reference evidence="4 5" key="1">
    <citation type="journal article" date="2010" name="DNA Res.">
        <title>Genome sequence of Kitasatospora setae NBRC 14216T: an evolutionary snapshot of the family Streptomycetaceae.</title>
        <authorList>
            <person name="Ichikawa N."/>
            <person name="Oguchi A."/>
            <person name="Ikeda H."/>
            <person name="Ishikawa J."/>
            <person name="Kitani S."/>
            <person name="Watanabe Y."/>
            <person name="Nakamura S."/>
            <person name="Katano Y."/>
            <person name="Kishi E."/>
            <person name="Sasagawa M."/>
            <person name="Ankai A."/>
            <person name="Fukui S."/>
            <person name="Hashimoto Y."/>
            <person name="Kamata S."/>
            <person name="Otoguro M."/>
            <person name="Tanikawa S."/>
            <person name="Nihira T."/>
            <person name="Horinouchi S."/>
            <person name="Ohnishi Y."/>
            <person name="Hayakawa M."/>
            <person name="Kuzuyama T."/>
            <person name="Arisawa A."/>
            <person name="Nomoto F."/>
            <person name="Miura H."/>
            <person name="Takahashi Y."/>
            <person name="Fujita N."/>
        </authorList>
    </citation>
    <scope>NUCLEOTIDE SEQUENCE [LARGE SCALE GENOMIC DNA]</scope>
    <source>
        <strain evidence="5">ATCC 33774 / DSM 43861 / JCM 3304 / KCC A-0304 / NBRC 14216 / KM-6054</strain>
    </source>
</reference>
<dbReference type="GO" id="GO:0016877">
    <property type="term" value="F:ligase activity, forming carbon-sulfur bonds"/>
    <property type="evidence" value="ECO:0007669"/>
    <property type="project" value="UniProtKB-ARBA"/>
</dbReference>
<dbReference type="Pfam" id="PF13193">
    <property type="entry name" value="AMP-binding_C"/>
    <property type="match status" value="1"/>
</dbReference>
<dbReference type="InterPro" id="IPR000873">
    <property type="entry name" value="AMP-dep_synth/lig_dom"/>
</dbReference>
<dbReference type="EMBL" id="AP010968">
    <property type="protein sequence ID" value="BAJ33096.1"/>
    <property type="molecule type" value="Genomic_DNA"/>
</dbReference>
<dbReference type="eggNOG" id="COG0318">
    <property type="taxonomic scope" value="Bacteria"/>
</dbReference>
<proteinExistence type="predicted"/>
<dbReference type="PANTHER" id="PTHR43767:SF12">
    <property type="entry name" value="AMP-DEPENDENT SYNTHETASE AND LIGASE"/>
    <property type="match status" value="1"/>
</dbReference>
<keyword evidence="5" id="KW-1185">Reference proteome</keyword>